<evidence type="ECO:0000313" key="2">
    <source>
        <dbReference type="Proteomes" id="UP001607303"/>
    </source>
</evidence>
<proteinExistence type="predicted"/>
<gene>
    <name evidence="1" type="ORF">V1477_009028</name>
</gene>
<keyword evidence="2" id="KW-1185">Reference proteome</keyword>
<evidence type="ECO:0000313" key="1">
    <source>
        <dbReference type="EMBL" id="KAL2743539.1"/>
    </source>
</evidence>
<protein>
    <recommendedName>
        <fullName evidence="3">Transmembrane protein</fullName>
    </recommendedName>
</protein>
<evidence type="ECO:0008006" key="3">
    <source>
        <dbReference type="Google" id="ProtNLM"/>
    </source>
</evidence>
<dbReference type="Proteomes" id="UP001607303">
    <property type="component" value="Unassembled WGS sequence"/>
</dbReference>
<comment type="caution">
    <text evidence="1">The sequence shown here is derived from an EMBL/GenBank/DDBJ whole genome shotgun (WGS) entry which is preliminary data.</text>
</comment>
<reference evidence="1 2" key="1">
    <citation type="journal article" date="2024" name="Ann. Entomol. Soc. Am.">
        <title>Genomic analyses of the southern and eastern yellowjacket wasps (Hymenoptera: Vespidae) reveal evolutionary signatures of social life.</title>
        <authorList>
            <person name="Catto M.A."/>
            <person name="Caine P.B."/>
            <person name="Orr S.E."/>
            <person name="Hunt B.G."/>
            <person name="Goodisman M.A.D."/>
        </authorList>
    </citation>
    <scope>NUCLEOTIDE SEQUENCE [LARGE SCALE GENOMIC DNA]</scope>
    <source>
        <strain evidence="1">232</strain>
        <tissue evidence="1">Head and thorax</tissue>
    </source>
</reference>
<organism evidence="1 2">
    <name type="scientific">Vespula maculifrons</name>
    <name type="common">Eastern yellow jacket</name>
    <name type="synonym">Wasp</name>
    <dbReference type="NCBI Taxonomy" id="7453"/>
    <lineage>
        <taxon>Eukaryota</taxon>
        <taxon>Metazoa</taxon>
        <taxon>Ecdysozoa</taxon>
        <taxon>Arthropoda</taxon>
        <taxon>Hexapoda</taxon>
        <taxon>Insecta</taxon>
        <taxon>Pterygota</taxon>
        <taxon>Neoptera</taxon>
        <taxon>Endopterygota</taxon>
        <taxon>Hymenoptera</taxon>
        <taxon>Apocrita</taxon>
        <taxon>Aculeata</taxon>
        <taxon>Vespoidea</taxon>
        <taxon>Vespidae</taxon>
        <taxon>Vespinae</taxon>
        <taxon>Vespula</taxon>
    </lineage>
</organism>
<name>A0ABD2CF45_VESMC</name>
<accession>A0ABD2CF45</accession>
<dbReference type="AlphaFoldDB" id="A0ABD2CF45"/>
<dbReference type="EMBL" id="JAYRBN010000056">
    <property type="protein sequence ID" value="KAL2743539.1"/>
    <property type="molecule type" value="Genomic_DNA"/>
</dbReference>
<sequence>MRRRINLQKHNFETLNILMKFDGAILIILFQQLCDIFKTLEYTFTCYFLFVHYQLSIYVYRQNIIINMCIESVLIFRLRHSLLKTASKVKQYKIDFSSDKS</sequence>